<evidence type="ECO:0000313" key="2">
    <source>
        <dbReference type="EMBL" id="SEP31153.1"/>
    </source>
</evidence>
<dbReference type="OrthoDB" id="300423at2157"/>
<dbReference type="RefSeq" id="WP_089828123.1">
    <property type="nucleotide sequence ID" value="NZ_FODV01000043.1"/>
</dbReference>
<dbReference type="InterPro" id="IPR058276">
    <property type="entry name" value="DUF7970"/>
</dbReference>
<protein>
    <submittedName>
        <fullName evidence="2">Uncharacterized protein</fullName>
    </submittedName>
</protein>
<evidence type="ECO:0000313" key="3">
    <source>
        <dbReference type="Proteomes" id="UP000199126"/>
    </source>
</evidence>
<organism evidence="2 3">
    <name type="scientific">Halogranum amylolyticum</name>
    <dbReference type="NCBI Taxonomy" id="660520"/>
    <lineage>
        <taxon>Archaea</taxon>
        <taxon>Methanobacteriati</taxon>
        <taxon>Methanobacteriota</taxon>
        <taxon>Stenosarchaea group</taxon>
        <taxon>Halobacteria</taxon>
        <taxon>Halobacteriales</taxon>
        <taxon>Haloferacaceae</taxon>
    </lineage>
</organism>
<name>A0A1H8WUI6_9EURY</name>
<keyword evidence="3" id="KW-1185">Reference proteome</keyword>
<evidence type="ECO:0000256" key="1">
    <source>
        <dbReference type="SAM" id="MobiDB-lite"/>
    </source>
</evidence>
<reference evidence="3" key="1">
    <citation type="submission" date="2016-10" db="EMBL/GenBank/DDBJ databases">
        <authorList>
            <person name="Varghese N."/>
            <person name="Submissions S."/>
        </authorList>
    </citation>
    <scope>NUCLEOTIDE SEQUENCE [LARGE SCALE GENOMIC DNA]</scope>
    <source>
        <strain evidence="3">CGMCC 1.10121</strain>
    </source>
</reference>
<gene>
    <name evidence="2" type="ORF">SAMN04487948_14313</name>
</gene>
<dbReference type="Proteomes" id="UP000199126">
    <property type="component" value="Unassembled WGS sequence"/>
</dbReference>
<proteinExistence type="predicted"/>
<feature type="region of interest" description="Disordered" evidence="1">
    <location>
        <begin position="1"/>
        <end position="77"/>
    </location>
</feature>
<feature type="compositionally biased region" description="Acidic residues" evidence="1">
    <location>
        <begin position="13"/>
        <end position="72"/>
    </location>
</feature>
<sequence>MPDENRFAGLGDQLDDADTDTETTDADDAGDDVDATTDGDVDTTTDSDGASDDAGVDAPDDSADTSIDDVDPADAAGPAFEFDATRAKSIYVRPETLELLADVEFEVESILRRNHDVRDLTGREFHDALVRAVASHPEAVADLILEERDD</sequence>
<accession>A0A1H8WUI6</accession>
<dbReference type="Pfam" id="PF25925">
    <property type="entry name" value="DUF7970"/>
    <property type="match status" value="1"/>
</dbReference>
<dbReference type="EMBL" id="FODV01000043">
    <property type="protein sequence ID" value="SEP31153.1"/>
    <property type="molecule type" value="Genomic_DNA"/>
</dbReference>
<dbReference type="AlphaFoldDB" id="A0A1H8WUI6"/>